<evidence type="ECO:0000313" key="1">
    <source>
        <dbReference type="EMBL" id="MFD0750203.1"/>
    </source>
</evidence>
<reference evidence="2" key="1">
    <citation type="journal article" date="2019" name="Int. J. Syst. Evol. Microbiol.">
        <title>The Global Catalogue of Microorganisms (GCM) 10K type strain sequencing project: providing services to taxonomists for standard genome sequencing and annotation.</title>
        <authorList>
            <consortium name="The Broad Institute Genomics Platform"/>
            <consortium name="The Broad Institute Genome Sequencing Center for Infectious Disease"/>
            <person name="Wu L."/>
            <person name="Ma J."/>
        </authorList>
    </citation>
    <scope>NUCLEOTIDE SEQUENCE [LARGE SCALE GENOMIC DNA]</scope>
    <source>
        <strain evidence="2">CCUG 63418</strain>
    </source>
</reference>
<keyword evidence="2" id="KW-1185">Reference proteome</keyword>
<dbReference type="PROSITE" id="PS51257">
    <property type="entry name" value="PROKAR_LIPOPROTEIN"/>
    <property type="match status" value="1"/>
</dbReference>
<dbReference type="RefSeq" id="WP_377099259.1">
    <property type="nucleotide sequence ID" value="NZ_JBHTHU010000005.1"/>
</dbReference>
<protein>
    <submittedName>
        <fullName evidence="1">Uncharacterized protein</fullName>
    </submittedName>
</protein>
<proteinExistence type="predicted"/>
<sequence>MRSIAYKLTCLIVLLAILIGYGCQTPPKEGVFKDKAIPADKATQLRQLNTDLFKAIKTDRDDAELLCSKELLKQKNLKIQFEYVNKLRTENEYFLLKDYYIVNKGGNDDDDILKGIENQEVDYQPLAKEMYFAFFVPKQKQNKIMLTLVYARYDVGWKANNIAIGYYTQLGKTGTQLFEAAKKNYAQGYLVNAINNIMLAANCKSGSAYLKAANGDEIAEFSKKVIDEANSKIKYPLMLSGVKTHPEVFSISSDAKEDEFVQYVYYLTKLKITDTAALKQENEQIKLQLPAAFPGINKGKKTMLYSAMNRKPIVGQSVDHMDFEEKIDN</sequence>
<evidence type="ECO:0000313" key="2">
    <source>
        <dbReference type="Proteomes" id="UP001596958"/>
    </source>
</evidence>
<dbReference type="Proteomes" id="UP001596958">
    <property type="component" value="Unassembled WGS sequence"/>
</dbReference>
<comment type="caution">
    <text evidence="1">The sequence shown here is derived from an EMBL/GenBank/DDBJ whole genome shotgun (WGS) entry which is preliminary data.</text>
</comment>
<name>A0ABW2YUU9_9SPHI</name>
<organism evidence="1 2">
    <name type="scientific">Mucilaginibacter calamicampi</name>
    <dbReference type="NCBI Taxonomy" id="1302352"/>
    <lineage>
        <taxon>Bacteria</taxon>
        <taxon>Pseudomonadati</taxon>
        <taxon>Bacteroidota</taxon>
        <taxon>Sphingobacteriia</taxon>
        <taxon>Sphingobacteriales</taxon>
        <taxon>Sphingobacteriaceae</taxon>
        <taxon>Mucilaginibacter</taxon>
    </lineage>
</organism>
<gene>
    <name evidence="1" type="ORF">ACFQZS_08630</name>
</gene>
<accession>A0ABW2YUU9</accession>
<dbReference type="EMBL" id="JBHTHU010000005">
    <property type="protein sequence ID" value="MFD0750203.1"/>
    <property type="molecule type" value="Genomic_DNA"/>
</dbReference>